<dbReference type="Proteomes" id="UP000663249">
    <property type="component" value="Chromosome"/>
</dbReference>
<accession>A0ABX7JY39</accession>
<proteinExistence type="predicted"/>
<organism evidence="2 3">
    <name type="scientific">Pseudomonas hygromyciniae</name>
    <dbReference type="NCBI Taxonomy" id="2812000"/>
    <lineage>
        <taxon>Bacteria</taxon>
        <taxon>Pseudomonadati</taxon>
        <taxon>Pseudomonadota</taxon>
        <taxon>Gammaproteobacteria</taxon>
        <taxon>Pseudomonadales</taxon>
        <taxon>Pseudomonadaceae</taxon>
        <taxon>Pseudomonas</taxon>
    </lineage>
</organism>
<feature type="coiled-coil region" evidence="1">
    <location>
        <begin position="3"/>
        <end position="62"/>
    </location>
</feature>
<evidence type="ECO:0000313" key="2">
    <source>
        <dbReference type="EMBL" id="QSB39153.1"/>
    </source>
</evidence>
<keyword evidence="1" id="KW-0175">Coiled coil</keyword>
<gene>
    <name evidence="2" type="ORF">JTY93_23480</name>
</gene>
<sequence>MKKEDLRQLHKQLLHDRNLLEQEAESNAQVIAERSATLQQLAESLEARERASARRAELLQQENTRTDELSTLLRTRLAQLQKREVN</sequence>
<dbReference type="EMBL" id="CP070506">
    <property type="protein sequence ID" value="QSB39153.1"/>
    <property type="molecule type" value="Genomic_DNA"/>
</dbReference>
<evidence type="ECO:0000313" key="3">
    <source>
        <dbReference type="Proteomes" id="UP000663249"/>
    </source>
</evidence>
<dbReference type="RefSeq" id="WP_205518925.1">
    <property type="nucleotide sequence ID" value="NZ_CP070506.1"/>
</dbReference>
<name>A0ABX7JY39_9PSED</name>
<keyword evidence="3" id="KW-1185">Reference proteome</keyword>
<reference evidence="2 3" key="1">
    <citation type="submission" date="2021-02" db="EMBL/GenBank/DDBJ databases">
        <title>Genomic and phenotypic characterization of Pseudomonas hygromyciniae, a novel bacterial species discovered from a commercially purchased antibiotic vial.</title>
        <authorList>
            <person name="Turner T.L."/>
            <person name="Mitra S.D."/>
            <person name="Kochan T.J."/>
            <person name="Pincus N.B."/>
            <person name="Lebrun-Corbin M."/>
            <person name="Cheung B."/>
            <person name="Gatesy S.W."/>
            <person name="Afzal T."/>
            <person name="Ozer E.A."/>
            <person name="Hauser A.R."/>
        </authorList>
    </citation>
    <scope>NUCLEOTIDE SEQUENCE [LARGE SCALE GENOMIC DNA]</scope>
    <source>
        <strain evidence="2 3">SDM007</strain>
    </source>
</reference>
<evidence type="ECO:0008006" key="4">
    <source>
        <dbReference type="Google" id="ProtNLM"/>
    </source>
</evidence>
<protein>
    <recommendedName>
        <fullName evidence="4">TIGR02449 family protein</fullName>
    </recommendedName>
</protein>
<evidence type="ECO:0000256" key="1">
    <source>
        <dbReference type="SAM" id="Coils"/>
    </source>
</evidence>